<sequence length="59" mass="6662">MRMSLLEGFEDQRARQHGGEVVLGGGGEEENEVAIDRGDWMERLEERGRMAEEEAVADQ</sequence>
<protein>
    <submittedName>
        <fullName evidence="1">Uncharacterized protein</fullName>
    </submittedName>
</protein>
<dbReference type="EMBL" id="LXQA010233776">
    <property type="protein sequence ID" value="MCI36432.1"/>
    <property type="molecule type" value="Genomic_DNA"/>
</dbReference>
<keyword evidence="2" id="KW-1185">Reference proteome</keyword>
<organism evidence="1 2">
    <name type="scientific">Trifolium medium</name>
    <dbReference type="NCBI Taxonomy" id="97028"/>
    <lineage>
        <taxon>Eukaryota</taxon>
        <taxon>Viridiplantae</taxon>
        <taxon>Streptophyta</taxon>
        <taxon>Embryophyta</taxon>
        <taxon>Tracheophyta</taxon>
        <taxon>Spermatophyta</taxon>
        <taxon>Magnoliopsida</taxon>
        <taxon>eudicotyledons</taxon>
        <taxon>Gunneridae</taxon>
        <taxon>Pentapetalae</taxon>
        <taxon>rosids</taxon>
        <taxon>fabids</taxon>
        <taxon>Fabales</taxon>
        <taxon>Fabaceae</taxon>
        <taxon>Papilionoideae</taxon>
        <taxon>50 kb inversion clade</taxon>
        <taxon>NPAAA clade</taxon>
        <taxon>Hologalegina</taxon>
        <taxon>IRL clade</taxon>
        <taxon>Trifolieae</taxon>
        <taxon>Trifolium</taxon>
    </lineage>
</organism>
<name>A0A392RJU5_9FABA</name>
<dbReference type="Proteomes" id="UP000265520">
    <property type="component" value="Unassembled WGS sequence"/>
</dbReference>
<dbReference type="AlphaFoldDB" id="A0A392RJU5"/>
<evidence type="ECO:0000313" key="2">
    <source>
        <dbReference type="Proteomes" id="UP000265520"/>
    </source>
</evidence>
<evidence type="ECO:0000313" key="1">
    <source>
        <dbReference type="EMBL" id="MCI36432.1"/>
    </source>
</evidence>
<proteinExistence type="predicted"/>
<reference evidence="1 2" key="1">
    <citation type="journal article" date="2018" name="Front. Plant Sci.">
        <title>Red Clover (Trifolium pratense) and Zigzag Clover (T. medium) - A Picture of Genomic Similarities and Differences.</title>
        <authorList>
            <person name="Dluhosova J."/>
            <person name="Istvanek J."/>
            <person name="Nedelnik J."/>
            <person name="Repkova J."/>
        </authorList>
    </citation>
    <scope>NUCLEOTIDE SEQUENCE [LARGE SCALE GENOMIC DNA]</scope>
    <source>
        <strain evidence="2">cv. 10/8</strain>
        <tissue evidence="1">Leaf</tissue>
    </source>
</reference>
<comment type="caution">
    <text evidence="1">The sequence shown here is derived from an EMBL/GenBank/DDBJ whole genome shotgun (WGS) entry which is preliminary data.</text>
</comment>
<accession>A0A392RJU5</accession>